<keyword evidence="3 5" id="KW-0238">DNA-binding</keyword>
<evidence type="ECO:0000313" key="8">
    <source>
        <dbReference type="EMBL" id="MDR7339383.1"/>
    </source>
</evidence>
<dbReference type="Gene3D" id="1.10.357.10">
    <property type="entry name" value="Tetracycline Repressor, domain 2"/>
    <property type="match status" value="1"/>
</dbReference>
<name>A0A9X3PJS7_9ACTN</name>
<feature type="DNA-binding region" description="H-T-H motif" evidence="5">
    <location>
        <begin position="45"/>
        <end position="64"/>
    </location>
</feature>
<dbReference type="GO" id="GO:0046677">
    <property type="term" value="P:response to antibiotic"/>
    <property type="evidence" value="ECO:0007669"/>
    <property type="project" value="InterPro"/>
</dbReference>
<dbReference type="PANTHER" id="PTHR30055">
    <property type="entry name" value="HTH-TYPE TRANSCRIPTIONAL REGULATOR RUTR"/>
    <property type="match status" value="1"/>
</dbReference>
<dbReference type="InterPro" id="IPR050109">
    <property type="entry name" value="HTH-type_TetR-like_transc_reg"/>
</dbReference>
<dbReference type="PROSITE" id="PS50977">
    <property type="entry name" value="HTH_TETR_2"/>
    <property type="match status" value="1"/>
</dbReference>
<evidence type="ECO:0000256" key="1">
    <source>
        <dbReference type="ARBA" id="ARBA00022491"/>
    </source>
</evidence>
<keyword evidence="10" id="KW-1185">Reference proteome</keyword>
<dbReference type="InterPro" id="IPR036271">
    <property type="entry name" value="Tet_transcr_reg_TetR-rel_C_sf"/>
</dbReference>
<dbReference type="RefSeq" id="WP_270120614.1">
    <property type="nucleotide sequence ID" value="NZ_BAAAOM010000004.1"/>
</dbReference>
<protein>
    <submittedName>
        <fullName evidence="7 8">AcrR family transcriptional regulator</fullName>
    </submittedName>
</protein>
<dbReference type="SUPFAM" id="SSF46689">
    <property type="entry name" value="Homeodomain-like"/>
    <property type="match status" value="1"/>
</dbReference>
<feature type="domain" description="HTH tetR-type" evidence="6">
    <location>
        <begin position="22"/>
        <end position="82"/>
    </location>
</feature>
<dbReference type="Pfam" id="PF00440">
    <property type="entry name" value="TetR_N"/>
    <property type="match status" value="1"/>
</dbReference>
<dbReference type="InterPro" id="IPR009057">
    <property type="entry name" value="Homeodomain-like_sf"/>
</dbReference>
<organism evidence="7 9">
    <name type="scientific">Glycomyces lechevalierae</name>
    <dbReference type="NCBI Taxonomy" id="256034"/>
    <lineage>
        <taxon>Bacteria</taxon>
        <taxon>Bacillati</taxon>
        <taxon>Actinomycetota</taxon>
        <taxon>Actinomycetes</taxon>
        <taxon>Glycomycetales</taxon>
        <taxon>Glycomycetaceae</taxon>
        <taxon>Glycomyces</taxon>
    </lineage>
</organism>
<dbReference type="Proteomes" id="UP001145799">
    <property type="component" value="Unassembled WGS sequence"/>
</dbReference>
<evidence type="ECO:0000256" key="5">
    <source>
        <dbReference type="PROSITE-ProRule" id="PRU00335"/>
    </source>
</evidence>
<reference evidence="7" key="1">
    <citation type="submission" date="2022-12" db="EMBL/GenBank/DDBJ databases">
        <title>Gycomyces niveus sp.nov., a novel actinomycete isolated from soil in Shouguang.</title>
        <authorList>
            <person name="Yang X."/>
        </authorList>
    </citation>
    <scope>NUCLEOTIDE SEQUENCE</scope>
    <source>
        <strain evidence="7">DSM 44724</strain>
    </source>
</reference>
<dbReference type="EMBL" id="JAPZVQ010000002">
    <property type="protein sequence ID" value="MDA1384187.1"/>
    <property type="molecule type" value="Genomic_DNA"/>
</dbReference>
<dbReference type="SUPFAM" id="SSF48498">
    <property type="entry name" value="Tetracyclin repressor-like, C-terminal domain"/>
    <property type="match status" value="1"/>
</dbReference>
<dbReference type="GO" id="GO:0045892">
    <property type="term" value="P:negative regulation of DNA-templated transcription"/>
    <property type="evidence" value="ECO:0007669"/>
    <property type="project" value="InterPro"/>
</dbReference>
<dbReference type="PROSITE" id="PS01081">
    <property type="entry name" value="HTH_TETR_1"/>
    <property type="match status" value="1"/>
</dbReference>
<evidence type="ECO:0000256" key="2">
    <source>
        <dbReference type="ARBA" id="ARBA00023015"/>
    </source>
</evidence>
<dbReference type="Proteomes" id="UP001183604">
    <property type="component" value="Unassembled WGS sequence"/>
</dbReference>
<evidence type="ECO:0000259" key="6">
    <source>
        <dbReference type="PROSITE" id="PS50977"/>
    </source>
</evidence>
<comment type="caution">
    <text evidence="7">The sequence shown here is derived from an EMBL/GenBank/DDBJ whole genome shotgun (WGS) entry which is preliminary data.</text>
</comment>
<gene>
    <name evidence="8" type="ORF">J2S69_003102</name>
    <name evidence="7" type="ORF">O2L01_04250</name>
</gene>
<accession>A0A9X3PJS7</accession>
<dbReference type="InterPro" id="IPR003012">
    <property type="entry name" value="Tet_transcr_reg_TetR"/>
</dbReference>
<dbReference type="EMBL" id="JAVDYD010000001">
    <property type="protein sequence ID" value="MDR7339383.1"/>
    <property type="molecule type" value="Genomic_DNA"/>
</dbReference>
<dbReference type="Pfam" id="PF02909">
    <property type="entry name" value="TetR_C_1"/>
    <property type="match status" value="1"/>
</dbReference>
<dbReference type="InterPro" id="IPR001647">
    <property type="entry name" value="HTH_TetR"/>
</dbReference>
<evidence type="ECO:0000313" key="7">
    <source>
        <dbReference type="EMBL" id="MDA1384187.1"/>
    </source>
</evidence>
<sequence length="236" mass="25829">MSAEPSIPSVWAREAARRDPQGLSRDRIVAAARRLLDDEGLDALSMRSLGKRLDAGATSLYRHVANKDELIELVVDEVYAEVEVPDPAGRDEWRDGVTAAARSLRAMVLRHPWVAGVLGQVGLAYLGPNLSRASERMLGLLTAAGFEPGEADLAINTVMAYVIGTVTSETAWLSLVARSGKTEQELIEGLQEVREHLTQTPAAREHNDAARYRDDSFTFGLEVVLDGLDTRLRRKA</sequence>
<keyword evidence="2" id="KW-0805">Transcription regulation</keyword>
<evidence type="ECO:0000313" key="9">
    <source>
        <dbReference type="Proteomes" id="UP001145799"/>
    </source>
</evidence>
<proteinExistence type="predicted"/>
<keyword evidence="4" id="KW-0804">Transcription</keyword>
<dbReference type="PRINTS" id="PR00400">
    <property type="entry name" value="TETREPRESSOR"/>
</dbReference>
<dbReference type="Gene3D" id="1.10.10.60">
    <property type="entry name" value="Homeodomain-like"/>
    <property type="match status" value="1"/>
</dbReference>
<dbReference type="PRINTS" id="PR00455">
    <property type="entry name" value="HTHTETR"/>
</dbReference>
<dbReference type="InterPro" id="IPR023772">
    <property type="entry name" value="DNA-bd_HTH_TetR-type_CS"/>
</dbReference>
<keyword evidence="1" id="KW-0678">Repressor</keyword>
<evidence type="ECO:0000256" key="3">
    <source>
        <dbReference type="ARBA" id="ARBA00023125"/>
    </source>
</evidence>
<evidence type="ECO:0000313" key="10">
    <source>
        <dbReference type="Proteomes" id="UP001183604"/>
    </source>
</evidence>
<reference evidence="8 10" key="2">
    <citation type="submission" date="2023-07" db="EMBL/GenBank/DDBJ databases">
        <title>Sequencing the genomes of 1000 actinobacteria strains.</title>
        <authorList>
            <person name="Klenk H.-P."/>
        </authorList>
    </citation>
    <scope>NUCLEOTIDE SEQUENCE [LARGE SCALE GENOMIC DNA]</scope>
    <source>
        <strain evidence="8 10">DSM 44724</strain>
    </source>
</reference>
<dbReference type="InterPro" id="IPR004111">
    <property type="entry name" value="Repressor_TetR_C"/>
</dbReference>
<dbReference type="GO" id="GO:0003700">
    <property type="term" value="F:DNA-binding transcription factor activity"/>
    <property type="evidence" value="ECO:0007669"/>
    <property type="project" value="TreeGrafter"/>
</dbReference>
<evidence type="ECO:0000256" key="4">
    <source>
        <dbReference type="ARBA" id="ARBA00023163"/>
    </source>
</evidence>
<dbReference type="PANTHER" id="PTHR30055:SF151">
    <property type="entry name" value="TRANSCRIPTIONAL REGULATORY PROTEIN"/>
    <property type="match status" value="1"/>
</dbReference>
<dbReference type="AlphaFoldDB" id="A0A9X3PJS7"/>
<dbReference type="GO" id="GO:0000976">
    <property type="term" value="F:transcription cis-regulatory region binding"/>
    <property type="evidence" value="ECO:0007669"/>
    <property type="project" value="TreeGrafter"/>
</dbReference>